<dbReference type="Proteomes" id="UP000265801">
    <property type="component" value="Unassembled WGS sequence"/>
</dbReference>
<keyword evidence="3 5" id="KW-1133">Transmembrane helix</keyword>
<dbReference type="GO" id="GO:0005886">
    <property type="term" value="C:plasma membrane"/>
    <property type="evidence" value="ECO:0007669"/>
    <property type="project" value="TreeGrafter"/>
</dbReference>
<dbReference type="NCBIfam" id="TIGR01297">
    <property type="entry name" value="CDF"/>
    <property type="match status" value="1"/>
</dbReference>
<dbReference type="SUPFAM" id="SSF160240">
    <property type="entry name" value="Cation efflux protein cytoplasmic domain-like"/>
    <property type="match status" value="1"/>
</dbReference>
<comment type="subcellular location">
    <subcellularLocation>
        <location evidence="1">Membrane</location>
        <topology evidence="1">Multi-pass membrane protein</topology>
    </subcellularLocation>
</comment>
<dbReference type="InterPro" id="IPR002524">
    <property type="entry name" value="Cation_efflux"/>
</dbReference>
<gene>
    <name evidence="7" type="ORF">D3H55_02115</name>
</gene>
<organism evidence="7 8">
    <name type="scientific">Bacillus salacetis</name>
    <dbReference type="NCBI Taxonomy" id="2315464"/>
    <lineage>
        <taxon>Bacteria</taxon>
        <taxon>Bacillati</taxon>
        <taxon>Bacillota</taxon>
        <taxon>Bacilli</taxon>
        <taxon>Bacillales</taxon>
        <taxon>Bacillaceae</taxon>
        <taxon>Bacillus</taxon>
    </lineage>
</organism>
<keyword evidence="8" id="KW-1185">Reference proteome</keyword>
<accession>A0A3A1R7A4</accession>
<keyword evidence="2 5" id="KW-0812">Transmembrane</keyword>
<evidence type="ECO:0000256" key="3">
    <source>
        <dbReference type="ARBA" id="ARBA00022989"/>
    </source>
</evidence>
<name>A0A3A1R7A4_9BACI</name>
<dbReference type="InterPro" id="IPR027469">
    <property type="entry name" value="Cation_efflux_TMD_sf"/>
</dbReference>
<reference evidence="7 8" key="1">
    <citation type="submission" date="2018-09" db="EMBL/GenBank/DDBJ databases">
        <title>Bacillus saliacetes sp. nov., isolated from Thai shrimp paste (Ka-pi).</title>
        <authorList>
            <person name="Daroonpunt R."/>
            <person name="Tanasupawat S."/>
            <person name="Yiamsombut S."/>
        </authorList>
    </citation>
    <scope>NUCLEOTIDE SEQUENCE [LARGE SCALE GENOMIC DNA]</scope>
    <source>
        <strain evidence="7 8">SKP7-4</strain>
    </source>
</reference>
<dbReference type="Pfam" id="PF01545">
    <property type="entry name" value="Cation_efflux"/>
    <property type="match status" value="1"/>
</dbReference>
<evidence type="ECO:0000313" key="8">
    <source>
        <dbReference type="Proteomes" id="UP000265801"/>
    </source>
</evidence>
<dbReference type="InterPro" id="IPR050681">
    <property type="entry name" value="CDF/SLC30A"/>
</dbReference>
<dbReference type="PANTHER" id="PTHR11562:SF17">
    <property type="entry name" value="RE54080P-RELATED"/>
    <property type="match status" value="1"/>
</dbReference>
<protein>
    <submittedName>
        <fullName evidence="7">Cation transporter</fullName>
    </submittedName>
</protein>
<evidence type="ECO:0000256" key="5">
    <source>
        <dbReference type="SAM" id="Phobius"/>
    </source>
</evidence>
<evidence type="ECO:0000256" key="4">
    <source>
        <dbReference type="ARBA" id="ARBA00023136"/>
    </source>
</evidence>
<evidence type="ECO:0000256" key="1">
    <source>
        <dbReference type="ARBA" id="ARBA00004141"/>
    </source>
</evidence>
<dbReference type="EMBL" id="QXIR01000002">
    <property type="protein sequence ID" value="RIW38357.1"/>
    <property type="molecule type" value="Genomic_DNA"/>
</dbReference>
<sequence length="283" mass="31405">MSKRHSASSNTKLAFFLNLIFTIIEFIGGFLTNSMAILSDAVHDLGDSISLGSSWYLQKLSNKGSNNRYSFGYKRFSTLGALISGTILFFGSIYVLTEAIPRLFDPPHPDAQGMLWLAVLGVGVNGFAAWRLHKGSSMNESVLSWHLLEDLLGWIGVLVVSCVLLFKDIHILDPILSISITSFVLFNVTRKLIKTIKIFLDAVPEDVDLEGIKAEVEGLDAVERTEHFHIWSIDGEVNAMSVHLYLSKNLSSGHVEELKSEVKDIVSEINIIHSIIEVHPPEK</sequence>
<feature type="domain" description="Cation efflux protein transmembrane" evidence="6">
    <location>
        <begin position="12"/>
        <end position="199"/>
    </location>
</feature>
<dbReference type="PANTHER" id="PTHR11562">
    <property type="entry name" value="CATION EFFLUX PROTEIN/ ZINC TRANSPORTER"/>
    <property type="match status" value="1"/>
</dbReference>
<dbReference type="InterPro" id="IPR036837">
    <property type="entry name" value="Cation_efflux_CTD_sf"/>
</dbReference>
<dbReference type="RefSeq" id="WP_119545255.1">
    <property type="nucleotide sequence ID" value="NZ_QXIR01000002.1"/>
</dbReference>
<proteinExistence type="predicted"/>
<keyword evidence="4 5" id="KW-0472">Membrane</keyword>
<dbReference type="AlphaFoldDB" id="A0A3A1R7A4"/>
<feature type="transmembrane region" description="Helical" evidence="5">
    <location>
        <begin position="142"/>
        <end position="166"/>
    </location>
</feature>
<dbReference type="GO" id="GO:0005385">
    <property type="term" value="F:zinc ion transmembrane transporter activity"/>
    <property type="evidence" value="ECO:0007669"/>
    <property type="project" value="TreeGrafter"/>
</dbReference>
<comment type="caution">
    <text evidence="7">The sequence shown here is derived from an EMBL/GenBank/DDBJ whole genome shotgun (WGS) entry which is preliminary data.</text>
</comment>
<feature type="transmembrane region" description="Helical" evidence="5">
    <location>
        <begin position="78"/>
        <end position="97"/>
    </location>
</feature>
<dbReference type="Gene3D" id="1.20.1510.10">
    <property type="entry name" value="Cation efflux protein transmembrane domain"/>
    <property type="match status" value="1"/>
</dbReference>
<feature type="transmembrane region" description="Helical" evidence="5">
    <location>
        <begin position="12"/>
        <end position="31"/>
    </location>
</feature>
<dbReference type="OrthoDB" id="9809646at2"/>
<evidence type="ECO:0000256" key="2">
    <source>
        <dbReference type="ARBA" id="ARBA00022692"/>
    </source>
</evidence>
<feature type="transmembrane region" description="Helical" evidence="5">
    <location>
        <begin position="113"/>
        <end position="130"/>
    </location>
</feature>
<feature type="transmembrane region" description="Helical" evidence="5">
    <location>
        <begin position="172"/>
        <end position="189"/>
    </location>
</feature>
<dbReference type="SUPFAM" id="SSF161111">
    <property type="entry name" value="Cation efflux protein transmembrane domain-like"/>
    <property type="match status" value="1"/>
</dbReference>
<evidence type="ECO:0000313" key="7">
    <source>
        <dbReference type="EMBL" id="RIW38357.1"/>
    </source>
</evidence>
<evidence type="ECO:0000259" key="6">
    <source>
        <dbReference type="Pfam" id="PF01545"/>
    </source>
</evidence>
<dbReference type="InterPro" id="IPR058533">
    <property type="entry name" value="Cation_efflux_TM"/>
</dbReference>